<organism evidence="7 12">
    <name type="scientific">Cafeteria roenbergensis</name>
    <name type="common">Marine flagellate</name>
    <dbReference type="NCBI Taxonomy" id="33653"/>
    <lineage>
        <taxon>Eukaryota</taxon>
        <taxon>Sar</taxon>
        <taxon>Stramenopiles</taxon>
        <taxon>Bigyra</taxon>
        <taxon>Opalozoa</taxon>
        <taxon>Bicosoecida</taxon>
        <taxon>Cafeteriaceae</taxon>
        <taxon>Cafeteria</taxon>
    </lineage>
</organism>
<dbReference type="PROSITE" id="PS50026">
    <property type="entry name" value="EGF_3"/>
    <property type="match status" value="2"/>
</dbReference>
<proteinExistence type="predicted"/>
<dbReference type="InterPro" id="IPR000742">
    <property type="entry name" value="EGF"/>
</dbReference>
<dbReference type="PROSITE" id="PS01186">
    <property type="entry name" value="EGF_2"/>
    <property type="match status" value="3"/>
</dbReference>
<keyword evidence="10" id="KW-1185">Reference proteome</keyword>
<dbReference type="Pfam" id="PF07974">
    <property type="entry name" value="EGF_2"/>
    <property type="match status" value="1"/>
</dbReference>
<evidence type="ECO:0000256" key="4">
    <source>
        <dbReference type="PROSITE-ProRule" id="PRU00076"/>
    </source>
</evidence>
<dbReference type="PANTHER" id="PTHR11219:SF69">
    <property type="entry name" value="TENEURIN-A"/>
    <property type="match status" value="1"/>
</dbReference>
<dbReference type="Gene3D" id="2.10.25.10">
    <property type="entry name" value="Laminin"/>
    <property type="match status" value="3"/>
</dbReference>
<evidence type="ECO:0000259" key="6">
    <source>
        <dbReference type="PROSITE" id="PS50026"/>
    </source>
</evidence>
<evidence type="ECO:0000313" key="9">
    <source>
        <dbReference type="EMBL" id="KAA0154586.1"/>
    </source>
</evidence>
<dbReference type="SMART" id="SM00181">
    <property type="entry name" value="EGF"/>
    <property type="match status" value="6"/>
</dbReference>
<feature type="domain" description="EGF-like" evidence="6">
    <location>
        <begin position="356"/>
        <end position="393"/>
    </location>
</feature>
<evidence type="ECO:0000256" key="1">
    <source>
        <dbReference type="ARBA" id="ARBA00022536"/>
    </source>
</evidence>
<dbReference type="EMBL" id="VLTL01000189">
    <property type="protein sequence ID" value="KAA0154586.1"/>
    <property type="molecule type" value="Genomic_DNA"/>
</dbReference>
<gene>
    <name evidence="9" type="ORF">FNF28_06818</name>
    <name evidence="8" type="ORF">FNF29_03270</name>
    <name evidence="7" type="ORF">FNF31_07551</name>
</gene>
<evidence type="ECO:0000313" key="12">
    <source>
        <dbReference type="Proteomes" id="UP000325113"/>
    </source>
</evidence>
<evidence type="ECO:0000256" key="3">
    <source>
        <dbReference type="ARBA" id="ARBA00023157"/>
    </source>
</evidence>
<dbReference type="PRINTS" id="PR00011">
    <property type="entry name" value="EGFLAMININ"/>
</dbReference>
<feature type="domain" description="EGF-like" evidence="6">
    <location>
        <begin position="411"/>
        <end position="444"/>
    </location>
</feature>
<dbReference type="EMBL" id="VLTM01000160">
    <property type="protein sequence ID" value="KAA0147689.1"/>
    <property type="molecule type" value="Genomic_DNA"/>
</dbReference>
<dbReference type="OMA" id="KIYGCVC"/>
<keyword evidence="5" id="KW-0732">Signal</keyword>
<keyword evidence="3 4" id="KW-1015">Disulfide bond</keyword>
<feature type="signal peptide" evidence="5">
    <location>
        <begin position="1"/>
        <end position="21"/>
    </location>
</feature>
<evidence type="ECO:0000256" key="2">
    <source>
        <dbReference type="ARBA" id="ARBA00022737"/>
    </source>
</evidence>
<dbReference type="InterPro" id="IPR013111">
    <property type="entry name" value="EGF_extracell"/>
</dbReference>
<feature type="disulfide bond" evidence="4">
    <location>
        <begin position="434"/>
        <end position="443"/>
    </location>
</feature>
<dbReference type="Proteomes" id="UP000324907">
    <property type="component" value="Unassembled WGS sequence"/>
</dbReference>
<keyword evidence="1 4" id="KW-0245">EGF-like domain</keyword>
<dbReference type="PROSITE" id="PS00022">
    <property type="entry name" value="EGF_1"/>
    <property type="match status" value="4"/>
</dbReference>
<dbReference type="PANTHER" id="PTHR11219">
    <property type="entry name" value="TENEURIN AND N-ACETYLGLUCOSAMINE-1-PHOSPHODIESTER ALPHA-N-ACETYLGLUCOSAMINIDASE"/>
    <property type="match status" value="1"/>
</dbReference>
<sequence>MLAISAALLLGLASVAPGVQAHCPRFCNGHGRCVGVNRCQCFSKWGGGDCSIRLCPAAESWNDIATADDTAHARATCSDRGICIEESGVCECDEPFEGTGCQRMKCPDDCGGRGRCRSMTTLNKFRDAGLATFAYTGRWDAEKIHGCECDSGFAGFACQQRVCPIGDDPMTQGQVDEVQLFRCDMDSTSDQKFVLRFRKATTRAFGASATEAEVQKALDALPTTDNVQVKFLSALGSTTSFCFRASVNGPSDNVVQFTFQGDPGDLPRLLLLDGSGAELPASAAASIHTAVDGESLTRHGGSAIVSVKGTKEALPCSGRGHCDEGSGACQCYTGFASSDGRGASGSRPDCGFAAMPITSCPGKSIECSGHGKCSGHPEYGCTCDRGWTGGDCADRLCPTGRAWMDLAYTANAAHAQAECSNRGICDRETGKCNCQAGFTGEGCEKLACPGTTADGRTCSGHGTCHSMEGLAQLARTNGVSTPFTYGQDRNSPATWDFRSSQGCICFDGWEGFDCSLRACPTGDDPTTSDQFDEVQSLVCSHVSGAPAFSLRFRDETTSPIAATASAAEVKAALEQLDAIGTLAVSFGPTASQACSSAGTTITFSFQTENGDLPPIEVVESDSISNGDLVMPALLKATEVTKGTTEVLECSARGLCNRVTGNCECFLGFGSSDGSGGPGDRGDCGYREPYSPQRIDTAGKLARDEMAHAWGEANQHGEY</sequence>
<comment type="caution">
    <text evidence="7">The sequence shown here is derived from an EMBL/GenBank/DDBJ whole genome shotgun (WGS) entry which is preliminary data.</text>
</comment>
<accession>A0A5A8C567</accession>
<dbReference type="EMBL" id="VLTN01000016">
    <property type="protein sequence ID" value="KAA0153453.1"/>
    <property type="molecule type" value="Genomic_DNA"/>
</dbReference>
<dbReference type="Proteomes" id="UP000323011">
    <property type="component" value="Unassembled WGS sequence"/>
</dbReference>
<dbReference type="Gene3D" id="2.60.120.260">
    <property type="entry name" value="Galactose-binding domain-like"/>
    <property type="match status" value="1"/>
</dbReference>
<protein>
    <recommendedName>
        <fullName evidence="6">EGF-like domain-containing protein</fullName>
    </recommendedName>
</protein>
<dbReference type="AlphaFoldDB" id="A0A5A8C567"/>
<reference evidence="10 11" key="1">
    <citation type="submission" date="2019-07" db="EMBL/GenBank/DDBJ databases">
        <title>Genomes of Cafeteria roenbergensis.</title>
        <authorList>
            <person name="Fischer M.G."/>
            <person name="Hackl T."/>
            <person name="Roman M."/>
        </authorList>
    </citation>
    <scope>NUCLEOTIDE SEQUENCE [LARGE SCALE GENOMIC DNA]</scope>
    <source>
        <strain evidence="8 10">BVI</strain>
        <strain evidence="7 12">Cflag</strain>
        <strain evidence="9 11">RCC970-E3</strain>
    </source>
</reference>
<name>A0A5A8C567_CAFRO</name>
<evidence type="ECO:0000313" key="10">
    <source>
        <dbReference type="Proteomes" id="UP000323011"/>
    </source>
</evidence>
<feature type="chain" id="PRO_5036136738" description="EGF-like domain-containing protein" evidence="5">
    <location>
        <begin position="22"/>
        <end position="718"/>
    </location>
</feature>
<keyword evidence="2" id="KW-0677">Repeat</keyword>
<evidence type="ECO:0000313" key="11">
    <source>
        <dbReference type="Proteomes" id="UP000324907"/>
    </source>
</evidence>
<comment type="caution">
    <text evidence="4">Lacks conserved residue(s) required for the propagation of feature annotation.</text>
</comment>
<feature type="disulfide bond" evidence="4">
    <location>
        <begin position="383"/>
        <end position="392"/>
    </location>
</feature>
<evidence type="ECO:0000313" key="8">
    <source>
        <dbReference type="EMBL" id="KAA0153453.1"/>
    </source>
</evidence>
<dbReference type="Proteomes" id="UP000325113">
    <property type="component" value="Unassembled WGS sequence"/>
</dbReference>
<evidence type="ECO:0000313" key="7">
    <source>
        <dbReference type="EMBL" id="KAA0147689.1"/>
    </source>
</evidence>
<dbReference type="InterPro" id="IPR051216">
    <property type="entry name" value="Teneurin"/>
</dbReference>
<evidence type="ECO:0000256" key="5">
    <source>
        <dbReference type="SAM" id="SignalP"/>
    </source>
</evidence>